<dbReference type="InterPro" id="IPR003362">
    <property type="entry name" value="Bact_transf"/>
</dbReference>
<keyword evidence="3" id="KW-0808">Transferase</keyword>
<organism evidence="3 4">
    <name type="scientific">Flavobacterium aciduliphilum</name>
    <dbReference type="NCBI Taxonomy" id="1101402"/>
    <lineage>
        <taxon>Bacteria</taxon>
        <taxon>Pseudomonadati</taxon>
        <taxon>Bacteroidota</taxon>
        <taxon>Flavobacteriia</taxon>
        <taxon>Flavobacteriales</taxon>
        <taxon>Flavobacteriaceae</taxon>
        <taxon>Flavobacterium</taxon>
    </lineage>
</organism>
<dbReference type="AlphaFoldDB" id="A0A328Y827"/>
<dbReference type="Pfam" id="PF02397">
    <property type="entry name" value="Bac_transf"/>
    <property type="match status" value="1"/>
</dbReference>
<dbReference type="PANTHER" id="PTHR30576:SF20">
    <property type="entry name" value="QUINOVOSAMINEPHOSPHOTRANSFERAE-RELATED"/>
    <property type="match status" value="1"/>
</dbReference>
<reference evidence="3 4" key="1">
    <citation type="submission" date="2018-06" db="EMBL/GenBank/DDBJ databases">
        <title>Genomic Encyclopedia of Archaeal and Bacterial Type Strains, Phase II (KMG-II): from individual species to whole genera.</title>
        <authorList>
            <person name="Goeker M."/>
        </authorList>
    </citation>
    <scope>NUCLEOTIDE SEQUENCE [LARGE SCALE GENOMIC DNA]</scope>
    <source>
        <strain evidence="3 4">DSM 25663</strain>
    </source>
</reference>
<evidence type="ECO:0000259" key="2">
    <source>
        <dbReference type="Pfam" id="PF02397"/>
    </source>
</evidence>
<evidence type="ECO:0000313" key="4">
    <source>
        <dbReference type="Proteomes" id="UP000248840"/>
    </source>
</evidence>
<evidence type="ECO:0000313" key="3">
    <source>
        <dbReference type="EMBL" id="RAR70231.1"/>
    </source>
</evidence>
<comment type="caution">
    <text evidence="3">The sequence shown here is derived from an EMBL/GenBank/DDBJ whole genome shotgun (WGS) entry which is preliminary data.</text>
</comment>
<feature type="domain" description="Bacterial sugar transferase" evidence="2">
    <location>
        <begin position="6"/>
        <end position="167"/>
    </location>
</feature>
<comment type="similarity">
    <text evidence="1">Belongs to the bacterial sugar transferase family.</text>
</comment>
<dbReference type="EMBL" id="QLSZ01000011">
    <property type="protein sequence ID" value="RAR70231.1"/>
    <property type="molecule type" value="Genomic_DNA"/>
</dbReference>
<dbReference type="Proteomes" id="UP000248840">
    <property type="component" value="Unassembled WGS sequence"/>
</dbReference>
<sequence length="175" mass="20741">MLLFQSFPVFFSQSRVGKHGKEFKIYKFRTMVVNSEDEYALTKGENDERITTIGHFLRKYKLDEIPQLYNILKGDMSLVGPRPQVISYIQKYPSMYQEILKTKPGMLSYSALIYFNEDELLATKDDIVSYYEEVILPHKYELDKQLYQEKNIKIYFSVLFLYISKLLQNKNKIDG</sequence>
<evidence type="ECO:0000256" key="1">
    <source>
        <dbReference type="ARBA" id="ARBA00006464"/>
    </source>
</evidence>
<gene>
    <name evidence="3" type="ORF">CLV55_11156</name>
</gene>
<proteinExistence type="inferred from homology"/>
<name>A0A328Y827_9FLAO</name>
<keyword evidence="4" id="KW-1185">Reference proteome</keyword>
<dbReference type="PANTHER" id="PTHR30576">
    <property type="entry name" value="COLANIC BIOSYNTHESIS UDP-GLUCOSE LIPID CARRIER TRANSFERASE"/>
    <property type="match status" value="1"/>
</dbReference>
<dbReference type="GO" id="GO:0016780">
    <property type="term" value="F:phosphotransferase activity, for other substituted phosphate groups"/>
    <property type="evidence" value="ECO:0007669"/>
    <property type="project" value="TreeGrafter"/>
</dbReference>
<accession>A0A328Y827</accession>
<protein>
    <submittedName>
        <fullName evidence="3">Sugar transferase</fullName>
    </submittedName>
</protein>